<keyword evidence="3" id="KW-0436">Ligase</keyword>
<dbReference type="InterPro" id="IPR000873">
    <property type="entry name" value="AMP-dep_synth/lig_dom"/>
</dbReference>
<name>A0A7W8HJN4_9BURK</name>
<protein>
    <submittedName>
        <fullName evidence="3">Fatty-acyl-CoA synthase</fullName>
        <ecNumber evidence="3">6.2.1.-</ecNumber>
    </submittedName>
</protein>
<keyword evidence="4" id="KW-1185">Reference proteome</keyword>
<dbReference type="Pfam" id="PF13193">
    <property type="entry name" value="AMP-binding_C"/>
    <property type="match status" value="1"/>
</dbReference>
<dbReference type="InterPro" id="IPR042099">
    <property type="entry name" value="ANL_N_sf"/>
</dbReference>
<dbReference type="InterPro" id="IPR050237">
    <property type="entry name" value="ATP-dep_AMP-bd_enzyme"/>
</dbReference>
<organism evidence="3 4">
    <name type="scientific">Quisquiliibacterium transsilvanicum</name>
    <dbReference type="NCBI Taxonomy" id="1549638"/>
    <lineage>
        <taxon>Bacteria</taxon>
        <taxon>Pseudomonadati</taxon>
        <taxon>Pseudomonadota</taxon>
        <taxon>Betaproteobacteria</taxon>
        <taxon>Burkholderiales</taxon>
        <taxon>Burkholderiaceae</taxon>
        <taxon>Quisquiliibacterium</taxon>
    </lineage>
</organism>
<dbReference type="Gene3D" id="3.40.50.12780">
    <property type="entry name" value="N-terminal domain of ligase-like"/>
    <property type="match status" value="1"/>
</dbReference>
<dbReference type="InterPro" id="IPR025110">
    <property type="entry name" value="AMP-bd_C"/>
</dbReference>
<dbReference type="PROSITE" id="PS00455">
    <property type="entry name" value="AMP_BINDING"/>
    <property type="match status" value="1"/>
</dbReference>
<evidence type="ECO:0000313" key="4">
    <source>
        <dbReference type="Proteomes" id="UP000532440"/>
    </source>
</evidence>
<comment type="caution">
    <text evidence="3">The sequence shown here is derived from an EMBL/GenBank/DDBJ whole genome shotgun (WGS) entry which is preliminary data.</text>
</comment>
<dbReference type="EMBL" id="JACHGB010000006">
    <property type="protein sequence ID" value="MBB5273304.1"/>
    <property type="molecule type" value="Genomic_DNA"/>
</dbReference>
<evidence type="ECO:0000313" key="3">
    <source>
        <dbReference type="EMBL" id="MBB5273304.1"/>
    </source>
</evidence>
<feature type="domain" description="AMP-dependent synthetase/ligase" evidence="1">
    <location>
        <begin position="19"/>
        <end position="377"/>
    </location>
</feature>
<dbReference type="EC" id="6.2.1.-" evidence="3"/>
<proteinExistence type="predicted"/>
<evidence type="ECO:0000259" key="2">
    <source>
        <dbReference type="Pfam" id="PF13193"/>
    </source>
</evidence>
<dbReference type="AlphaFoldDB" id="A0A7W8HJN4"/>
<dbReference type="Proteomes" id="UP000532440">
    <property type="component" value="Unassembled WGS sequence"/>
</dbReference>
<reference evidence="3 4" key="1">
    <citation type="submission" date="2020-08" db="EMBL/GenBank/DDBJ databases">
        <title>Genomic Encyclopedia of Type Strains, Phase IV (KMG-IV): sequencing the most valuable type-strain genomes for metagenomic binning, comparative biology and taxonomic classification.</title>
        <authorList>
            <person name="Goeker M."/>
        </authorList>
    </citation>
    <scope>NUCLEOTIDE SEQUENCE [LARGE SCALE GENOMIC DNA]</scope>
    <source>
        <strain evidence="3 4">DSM 29781</strain>
    </source>
</reference>
<dbReference type="RefSeq" id="WP_183969728.1">
    <property type="nucleotide sequence ID" value="NZ_BAABEW010000024.1"/>
</dbReference>
<evidence type="ECO:0000259" key="1">
    <source>
        <dbReference type="Pfam" id="PF00501"/>
    </source>
</evidence>
<dbReference type="InterPro" id="IPR020845">
    <property type="entry name" value="AMP-binding_CS"/>
</dbReference>
<gene>
    <name evidence="3" type="ORF">HNQ70_003332</name>
</gene>
<dbReference type="PANTHER" id="PTHR43767:SF7">
    <property type="entry name" value="MEDIUM_LONG-CHAIN-FATTY-ACID--COA LIGASE FADD8"/>
    <property type="match status" value="1"/>
</dbReference>
<dbReference type="PANTHER" id="PTHR43767">
    <property type="entry name" value="LONG-CHAIN-FATTY-ACID--COA LIGASE"/>
    <property type="match status" value="1"/>
</dbReference>
<dbReference type="InterPro" id="IPR045851">
    <property type="entry name" value="AMP-bd_C_sf"/>
</dbReference>
<dbReference type="GO" id="GO:0016877">
    <property type="term" value="F:ligase activity, forming carbon-sulfur bonds"/>
    <property type="evidence" value="ECO:0007669"/>
    <property type="project" value="UniProtKB-ARBA"/>
</dbReference>
<accession>A0A7W8HJN4</accession>
<sequence>MNPKPTLETGTMGELIASAVQRFPDRTAFLEPDGSRIGYRELGERISRVIQAFERLGLRRGDTIVQLSANRPETFIVVAAVYVAGLRSVALHAMGSEDDHAFVIEDSEAKAVIVDPYYAQRGAALRARSPQVTHWLAHGEIDGMADLWAASAGFQAQRLSPAGEAEDIIRLAYTGGTTGRSKGVMLSNRSLCTNTVLALSGMDWPDQVVYLCPAPISHGAGSLVVPTLMRGGCVMLQRGFDAGAFLDAIERNRPTLTWLVPTMIYALLDHPRARAIDWSCLHSLVYSAAPMAPARIREALEVIGHCLIQCFGQTESPNTILTLSRADHVAGGDRLSSAGRPFPLIRVALLDDDCREVPDGEIGEICVRGPLLMSGYWKQPELTADAFKGDWLHTGDLARRDADGFIHIVDRKKDMIISGGFNVYPKEIEDVLAAHPAVAAAAVIGVPDEKWGEAVKAVVALKPGARVEAQELIDAVRAAKGSVHAPKSVDFDAALPLTPLGKIDKKALRARHWQAGGRAVN</sequence>
<dbReference type="Gene3D" id="3.30.300.30">
    <property type="match status" value="1"/>
</dbReference>
<dbReference type="SUPFAM" id="SSF56801">
    <property type="entry name" value="Acetyl-CoA synthetase-like"/>
    <property type="match status" value="1"/>
</dbReference>
<dbReference type="Pfam" id="PF00501">
    <property type="entry name" value="AMP-binding"/>
    <property type="match status" value="1"/>
</dbReference>
<feature type="domain" description="AMP-binding enzyme C-terminal" evidence="2">
    <location>
        <begin position="427"/>
        <end position="502"/>
    </location>
</feature>